<evidence type="ECO:0000313" key="1">
    <source>
        <dbReference type="EMBL" id="DAD92263.1"/>
    </source>
</evidence>
<accession>A0A8S5ND08</accession>
<organism evidence="1">
    <name type="scientific">Siphoviridae sp. ctQ0C17</name>
    <dbReference type="NCBI Taxonomy" id="2826325"/>
    <lineage>
        <taxon>Viruses</taxon>
        <taxon>Duplodnaviria</taxon>
        <taxon>Heunggongvirae</taxon>
        <taxon>Uroviricota</taxon>
        <taxon>Caudoviricetes</taxon>
    </lineage>
</organism>
<reference evidence="1" key="1">
    <citation type="journal article" date="2021" name="Proc. Natl. Acad. Sci. U.S.A.">
        <title>A Catalog of Tens of Thousands of Viruses from Human Metagenomes Reveals Hidden Associations with Chronic Diseases.</title>
        <authorList>
            <person name="Tisza M.J."/>
            <person name="Buck C.B."/>
        </authorList>
    </citation>
    <scope>NUCLEOTIDE SEQUENCE</scope>
    <source>
        <strain evidence="1">CtQ0C17</strain>
    </source>
</reference>
<proteinExistence type="predicted"/>
<sequence>MRVYEATVDKRPWECCACPIDGKVRARWPCGSIVRVNYNGSSKFIRIPDEKCSLRLEKQ</sequence>
<dbReference type="EMBL" id="BK015131">
    <property type="protein sequence ID" value="DAD92263.1"/>
    <property type="molecule type" value="Genomic_DNA"/>
</dbReference>
<protein>
    <submittedName>
        <fullName evidence="1">Uncharacterized protein</fullName>
    </submittedName>
</protein>
<name>A0A8S5ND08_9CAUD</name>